<evidence type="ECO:0000313" key="7">
    <source>
        <dbReference type="Proteomes" id="UP000672027"/>
    </source>
</evidence>
<evidence type="ECO:0000256" key="2">
    <source>
        <dbReference type="ARBA" id="ARBA00022679"/>
    </source>
</evidence>
<dbReference type="RefSeq" id="WP_210229665.1">
    <property type="nucleotide sequence ID" value="NZ_CP072800.1"/>
</dbReference>
<dbReference type="InterPro" id="IPR017508">
    <property type="entry name" value="HipA_N1"/>
</dbReference>
<name>A0ABX7X7Q3_9GAMM</name>
<reference evidence="6 7" key="1">
    <citation type="submission" date="2021-04" db="EMBL/GenBank/DDBJ databases">
        <title>Genomics, taxonomy and metabolism of representatives of sulfur bacteria of the genus Thiothrix: Thiothrix fructosivorans QT, Thiothrix unzii A1T and three new species, Thiothrix subterranea sp. nov., Thiothrix litoralis sp. nov. and 'Candidatus Thiothrix anitrata' sp. nov.</title>
        <authorList>
            <person name="Ravin N.V."/>
            <person name="Smolyakov D."/>
            <person name="Rudenko T.S."/>
            <person name="Mardanov A.V."/>
            <person name="Beletsky A.V."/>
            <person name="Markov N.D."/>
            <person name="Fomenkov A.I."/>
            <person name="Roberts R.J."/>
            <person name="Karnachuk O.V."/>
            <person name="Novikov A."/>
            <person name="Grabovich M.Y."/>
        </authorList>
    </citation>
    <scope>NUCLEOTIDE SEQUENCE [LARGE SCALE GENOMIC DNA]</scope>
    <source>
        <strain evidence="6 7">A52</strain>
    </source>
</reference>
<evidence type="ECO:0000256" key="3">
    <source>
        <dbReference type="ARBA" id="ARBA00022777"/>
    </source>
</evidence>
<protein>
    <submittedName>
        <fullName evidence="6">Type II toxin-antitoxin system HipA family toxin</fullName>
    </submittedName>
</protein>
<dbReference type="Gene3D" id="1.10.1070.20">
    <property type="match status" value="1"/>
</dbReference>
<proteinExistence type="inferred from homology"/>
<dbReference type="NCBIfam" id="TIGR03071">
    <property type="entry name" value="couple_hipA"/>
    <property type="match status" value="1"/>
</dbReference>
<feature type="domain" description="HipA-like C-terminal" evidence="4">
    <location>
        <begin position="142"/>
        <end position="368"/>
    </location>
</feature>
<evidence type="ECO:0000313" key="6">
    <source>
        <dbReference type="EMBL" id="QTR51338.1"/>
    </source>
</evidence>
<dbReference type="PANTHER" id="PTHR37419:SF1">
    <property type="entry name" value="SERINE_THREONINE-PROTEIN KINASE TOXIN HIPA"/>
    <property type="match status" value="1"/>
</dbReference>
<dbReference type="Pfam" id="PF07804">
    <property type="entry name" value="HipA_C"/>
    <property type="match status" value="1"/>
</dbReference>
<dbReference type="PANTHER" id="PTHR37419">
    <property type="entry name" value="SERINE/THREONINE-PROTEIN KINASE TOXIN HIPA"/>
    <property type="match status" value="1"/>
</dbReference>
<sequence>MAEVDVYTGHGSQPALTGRLSANQQQHVFSYRHDAREALSLTMPLRHESYSYAQLHPIFQMNLPEGALREALERMTAKQYGSDDLTLLTILGTHQIGRMAYALADQPLCHPTDQPLTLQALLNNPDANLFSELLQRYAQQSGVAGVQPKVLLDLQGHLTLPLEHYIVKSWGADYPHLGCNEYLCMSIAKDAGLTVPVCYLSDNAKLLISQRFDIDSNGEALGFEDFCVLQAKSTKQKYDSSLESCANTIRQFVSAEHQAQALHDLYKLTYLNVRIRNGDAHLKNLGVLYSRLQDFRVGEIPAMTRTLAPVFDLVSTVPYLPHDTMALTLTGSKRWPKRKVLHTFARYHCLLDTQQIEESEAAVEQAIQQNLPLLERFQQQYAGFEPIAERLYALLATTSADAHKLHPKNPASFAE</sequence>
<dbReference type="EMBL" id="CP072800">
    <property type="protein sequence ID" value="QTR51338.1"/>
    <property type="molecule type" value="Genomic_DNA"/>
</dbReference>
<dbReference type="InterPro" id="IPR052028">
    <property type="entry name" value="HipA_Ser/Thr_kinase"/>
</dbReference>
<evidence type="ECO:0000259" key="4">
    <source>
        <dbReference type="Pfam" id="PF07804"/>
    </source>
</evidence>
<accession>A0ABX7X7Q3</accession>
<evidence type="ECO:0000259" key="5">
    <source>
        <dbReference type="Pfam" id="PF13657"/>
    </source>
</evidence>
<keyword evidence="3" id="KW-0418">Kinase</keyword>
<gene>
    <name evidence="6" type="ORF">J8380_07260</name>
</gene>
<dbReference type="Pfam" id="PF13657">
    <property type="entry name" value="Couple_hipA"/>
    <property type="match status" value="1"/>
</dbReference>
<dbReference type="InterPro" id="IPR012893">
    <property type="entry name" value="HipA-like_C"/>
</dbReference>
<organism evidence="6 7">
    <name type="scientific">Candidatus Thiothrix anitrata</name>
    <dbReference type="NCBI Taxonomy" id="2823902"/>
    <lineage>
        <taxon>Bacteria</taxon>
        <taxon>Pseudomonadati</taxon>
        <taxon>Pseudomonadota</taxon>
        <taxon>Gammaproteobacteria</taxon>
        <taxon>Thiotrichales</taxon>
        <taxon>Thiotrichaceae</taxon>
        <taxon>Thiothrix</taxon>
    </lineage>
</organism>
<evidence type="ECO:0000256" key="1">
    <source>
        <dbReference type="ARBA" id="ARBA00010164"/>
    </source>
</evidence>
<comment type="similarity">
    <text evidence="1">Belongs to the HipA Ser/Thr kinase family.</text>
</comment>
<dbReference type="Proteomes" id="UP000672027">
    <property type="component" value="Chromosome"/>
</dbReference>
<keyword evidence="2" id="KW-0808">Transferase</keyword>
<feature type="domain" description="HipA N-terminal subdomain 1" evidence="5">
    <location>
        <begin position="17"/>
        <end position="101"/>
    </location>
</feature>
<keyword evidence="7" id="KW-1185">Reference proteome</keyword>